<evidence type="ECO:0000313" key="10">
    <source>
        <dbReference type="EMBL" id="GIZ45856.1"/>
    </source>
</evidence>
<dbReference type="SMART" id="SM00173">
    <property type="entry name" value="RAS"/>
    <property type="match status" value="1"/>
</dbReference>
<evidence type="ECO:0000256" key="1">
    <source>
        <dbReference type="ARBA" id="ARBA00004342"/>
    </source>
</evidence>
<organism evidence="10 11">
    <name type="scientific">Cercospora kikuchii</name>
    <dbReference type="NCBI Taxonomy" id="84275"/>
    <lineage>
        <taxon>Eukaryota</taxon>
        <taxon>Fungi</taxon>
        <taxon>Dikarya</taxon>
        <taxon>Ascomycota</taxon>
        <taxon>Pezizomycotina</taxon>
        <taxon>Dothideomycetes</taxon>
        <taxon>Dothideomycetidae</taxon>
        <taxon>Mycosphaerellales</taxon>
        <taxon>Mycosphaerellaceae</taxon>
        <taxon>Cercospora</taxon>
    </lineage>
</organism>
<dbReference type="Proteomes" id="UP000825890">
    <property type="component" value="Unassembled WGS sequence"/>
</dbReference>
<keyword evidence="9" id="KW-0636">Prenylation</keyword>
<dbReference type="PRINTS" id="PR00449">
    <property type="entry name" value="RASTRNSFRMNG"/>
</dbReference>
<proteinExistence type="inferred from homology"/>
<dbReference type="GO" id="GO:0003924">
    <property type="term" value="F:GTPase activity"/>
    <property type="evidence" value="ECO:0007669"/>
    <property type="project" value="InterPro"/>
</dbReference>
<keyword evidence="8" id="KW-0449">Lipoprotein</keyword>
<dbReference type="InterPro" id="IPR027417">
    <property type="entry name" value="P-loop_NTPase"/>
</dbReference>
<keyword evidence="11" id="KW-1185">Reference proteome</keyword>
<dbReference type="InterPro" id="IPR003578">
    <property type="entry name" value="Small_GTPase_Rho"/>
</dbReference>
<dbReference type="SUPFAM" id="SSF52540">
    <property type="entry name" value="P-loop containing nucleoside triphosphate hydrolases"/>
    <property type="match status" value="1"/>
</dbReference>
<comment type="subcellular location">
    <subcellularLocation>
        <location evidence="1">Cell membrane</location>
        <topology evidence="1">Lipid-anchor</topology>
        <orientation evidence="1">Cytoplasmic side</orientation>
    </subcellularLocation>
</comment>
<dbReference type="PROSITE" id="PS51421">
    <property type="entry name" value="RAS"/>
    <property type="match status" value="1"/>
</dbReference>
<reference evidence="10 11" key="1">
    <citation type="submission" date="2021-01" db="EMBL/GenBank/DDBJ databases">
        <title>Cercospora kikuchii MAFF 305040 whole genome shotgun sequence.</title>
        <authorList>
            <person name="Kashiwa T."/>
            <person name="Suzuki T."/>
        </authorList>
    </citation>
    <scope>NUCLEOTIDE SEQUENCE [LARGE SCALE GENOMIC DNA]</scope>
    <source>
        <strain evidence="10 11">MAFF 305040</strain>
    </source>
</reference>
<protein>
    <submittedName>
        <fullName evidence="10">Uncharacterized protein</fullName>
    </submittedName>
</protein>
<keyword evidence="7" id="KW-0472">Membrane</keyword>
<evidence type="ECO:0000313" key="11">
    <source>
        <dbReference type="Proteomes" id="UP000825890"/>
    </source>
</evidence>
<dbReference type="NCBIfam" id="TIGR00231">
    <property type="entry name" value="small_GTP"/>
    <property type="match status" value="1"/>
</dbReference>
<dbReference type="GO" id="GO:0005525">
    <property type="term" value="F:GTP binding"/>
    <property type="evidence" value="ECO:0007669"/>
    <property type="project" value="UniProtKB-KW"/>
</dbReference>
<dbReference type="SMART" id="SM00176">
    <property type="entry name" value="RAN"/>
    <property type="match status" value="1"/>
</dbReference>
<evidence type="ECO:0000256" key="2">
    <source>
        <dbReference type="ARBA" id="ARBA00010142"/>
    </source>
</evidence>
<comment type="similarity">
    <text evidence="2">Belongs to the small GTPase superfamily. Rho family.</text>
</comment>
<evidence type="ECO:0000256" key="6">
    <source>
        <dbReference type="ARBA" id="ARBA00023134"/>
    </source>
</evidence>
<evidence type="ECO:0000256" key="3">
    <source>
        <dbReference type="ARBA" id="ARBA00022475"/>
    </source>
</evidence>
<dbReference type="GO" id="GO:0005886">
    <property type="term" value="C:plasma membrane"/>
    <property type="evidence" value="ECO:0007669"/>
    <property type="project" value="UniProtKB-SubCell"/>
</dbReference>
<dbReference type="Pfam" id="PF00071">
    <property type="entry name" value="Ras"/>
    <property type="match status" value="1"/>
</dbReference>
<keyword evidence="3" id="KW-1003">Cell membrane</keyword>
<sequence>MAQPQDQQVMRRKLVIIGDGACGKTSLLSVFTLGYFPTRYVPTVFENYVTDCRVDGKSVQLALWDTAGQEDYERLRPLAYSQAHVILIAFSVSSPDSLSNITTKWHPEVLDRCPGVPIILVGLKKDLRDDPVAQEEMRKRSEKFLTPDEGEETVEKFLTWAMPDTSDADWTFSVRRRGQENYSRMTVDRTRNWVELHAPVFHESVDEGEAEAAHANIDGNHLHHSRQHDPLTAALGTHHRNDHISRNLEESNNIWVHPHEATEQIPDDYIFDGFNERQFIGDPGHSGLQSNGDGVMYGGSDRAQIVPDVDAESQPADAVSVDELSWIRTPSSWYTRRSRRSPVSSLELEPSVLPDWLAFLDAPRQSEPSEASNDAATLRERWSYCIIV</sequence>
<dbReference type="Gene3D" id="3.40.50.300">
    <property type="entry name" value="P-loop containing nucleotide triphosphate hydrolases"/>
    <property type="match status" value="1"/>
</dbReference>
<dbReference type="OrthoDB" id="10373234at2759"/>
<evidence type="ECO:0000256" key="9">
    <source>
        <dbReference type="ARBA" id="ARBA00023289"/>
    </source>
</evidence>
<dbReference type="RefSeq" id="XP_044660343.1">
    <property type="nucleotide sequence ID" value="XM_044804408.1"/>
</dbReference>
<dbReference type="GO" id="GO:0007264">
    <property type="term" value="P:small GTPase-mediated signal transduction"/>
    <property type="evidence" value="ECO:0007669"/>
    <property type="project" value="InterPro"/>
</dbReference>
<keyword evidence="5" id="KW-0547">Nucleotide-binding</keyword>
<dbReference type="EMBL" id="BOLY01000006">
    <property type="protein sequence ID" value="GIZ45856.1"/>
    <property type="molecule type" value="Genomic_DNA"/>
</dbReference>
<evidence type="ECO:0000256" key="8">
    <source>
        <dbReference type="ARBA" id="ARBA00023288"/>
    </source>
</evidence>
<dbReference type="PROSITE" id="PS51420">
    <property type="entry name" value="RHO"/>
    <property type="match status" value="1"/>
</dbReference>
<accession>A0A9P3FFW9</accession>
<keyword evidence="4" id="KW-0488">Methylation</keyword>
<evidence type="ECO:0000256" key="5">
    <source>
        <dbReference type="ARBA" id="ARBA00022741"/>
    </source>
</evidence>
<evidence type="ECO:0000256" key="4">
    <source>
        <dbReference type="ARBA" id="ARBA00022481"/>
    </source>
</evidence>
<dbReference type="SMART" id="SM00175">
    <property type="entry name" value="RAB"/>
    <property type="match status" value="1"/>
</dbReference>
<dbReference type="GeneID" id="68294581"/>
<comment type="caution">
    <text evidence="10">The sequence shown here is derived from an EMBL/GenBank/DDBJ whole genome shotgun (WGS) entry which is preliminary data.</text>
</comment>
<dbReference type="FunFam" id="3.40.50.300:FF:000983">
    <property type="entry name" value="Rho family GTPase"/>
    <property type="match status" value="1"/>
</dbReference>
<evidence type="ECO:0000256" key="7">
    <source>
        <dbReference type="ARBA" id="ARBA00023136"/>
    </source>
</evidence>
<dbReference type="InterPro" id="IPR005225">
    <property type="entry name" value="Small_GTP-bd"/>
</dbReference>
<dbReference type="PANTHER" id="PTHR24072">
    <property type="entry name" value="RHO FAMILY GTPASE"/>
    <property type="match status" value="1"/>
</dbReference>
<dbReference type="PROSITE" id="PS51419">
    <property type="entry name" value="RAB"/>
    <property type="match status" value="1"/>
</dbReference>
<dbReference type="AlphaFoldDB" id="A0A9P3FFW9"/>
<gene>
    <name evidence="10" type="ORF">CKM354_000900600</name>
</gene>
<dbReference type="InterPro" id="IPR001806">
    <property type="entry name" value="Small_GTPase"/>
</dbReference>
<name>A0A9P3FFW9_9PEZI</name>
<keyword evidence="6" id="KW-0342">GTP-binding</keyword>
<dbReference type="SMART" id="SM00174">
    <property type="entry name" value="RHO"/>
    <property type="match status" value="1"/>
</dbReference>